<dbReference type="GO" id="GO:0004525">
    <property type="term" value="F:ribonuclease III activity"/>
    <property type="evidence" value="ECO:0007669"/>
    <property type="project" value="UniProtKB-UniRule"/>
</dbReference>
<keyword evidence="6 9" id="KW-0255">Endonuclease</keyword>
<feature type="binding site" evidence="9">
    <location>
        <position position="116"/>
    </location>
    <ligand>
        <name>Mg(2+)</name>
        <dbReference type="ChEBI" id="CHEBI:18420"/>
    </ligand>
</feature>
<dbReference type="InterPro" id="IPR000999">
    <property type="entry name" value="RNase_III_dom"/>
</dbReference>
<dbReference type="SUPFAM" id="SSF54768">
    <property type="entry name" value="dsRNA-binding domain-like"/>
    <property type="match status" value="1"/>
</dbReference>
<dbReference type="GO" id="GO:0006364">
    <property type="term" value="P:rRNA processing"/>
    <property type="evidence" value="ECO:0007669"/>
    <property type="project" value="UniProtKB-UniRule"/>
</dbReference>
<evidence type="ECO:0000313" key="13">
    <source>
        <dbReference type="Proteomes" id="UP000030170"/>
    </source>
</evidence>
<dbReference type="EMBL" id="JJML01000018">
    <property type="protein sequence ID" value="KGF72782.1"/>
    <property type="molecule type" value="Genomic_DNA"/>
</dbReference>
<keyword evidence="9" id="KW-0460">Magnesium</keyword>
<comment type="cofactor">
    <cofactor evidence="9">
        <name>Mg(2+)</name>
        <dbReference type="ChEBI" id="CHEBI:18420"/>
    </cofactor>
</comment>
<dbReference type="InterPro" id="IPR036389">
    <property type="entry name" value="RNase_III_sf"/>
</dbReference>
<evidence type="ECO:0000256" key="8">
    <source>
        <dbReference type="ARBA" id="ARBA00022884"/>
    </source>
</evidence>
<keyword evidence="5 9" id="KW-0540">Nuclease</keyword>
<comment type="catalytic activity">
    <reaction evidence="1 9">
        <text>Endonucleolytic cleavage to 5'-phosphomonoester.</text>
        <dbReference type="EC" id="3.1.26.3"/>
    </reaction>
</comment>
<dbReference type="FunFam" id="1.10.1520.10:FF:000001">
    <property type="entry name" value="Ribonuclease 3"/>
    <property type="match status" value="1"/>
</dbReference>
<keyword evidence="9" id="KW-0963">Cytoplasm</keyword>
<feature type="binding site" evidence="9">
    <location>
        <position position="40"/>
    </location>
    <ligand>
        <name>Mg(2+)</name>
        <dbReference type="ChEBI" id="CHEBI:18420"/>
    </ligand>
</feature>
<dbReference type="Pfam" id="PF00035">
    <property type="entry name" value="dsrm"/>
    <property type="match status" value="1"/>
</dbReference>
<evidence type="ECO:0000256" key="4">
    <source>
        <dbReference type="ARBA" id="ARBA00022664"/>
    </source>
</evidence>
<reference evidence="12 13" key="1">
    <citation type="journal article" date="2014" name="Mol. Ecol.">
        <title>Evolution of Synechococcus.</title>
        <authorList>
            <person name="Dvorak P."/>
            <person name="Casamatta D."/>
            <person name="Hasler P."/>
            <person name="Poulickova A."/>
            <person name="Ondrej V."/>
            <person name="Sanges R."/>
        </authorList>
    </citation>
    <scope>NUCLEOTIDE SEQUENCE [LARGE SCALE GENOMIC DNA]</scope>
    <source>
        <strain evidence="12 13">CAUP A 1101</strain>
    </source>
</reference>
<dbReference type="NCBIfam" id="TIGR02191">
    <property type="entry name" value="RNaseIII"/>
    <property type="match status" value="1"/>
</dbReference>
<keyword evidence="9" id="KW-0699">rRNA-binding</keyword>
<accession>A0A098TLN3</accession>
<protein>
    <recommendedName>
        <fullName evidence="9">Ribonuclease 3</fullName>
        <ecNumber evidence="9">3.1.26.3</ecNumber>
    </recommendedName>
    <alternativeName>
        <fullName evidence="9">Ribonuclease III</fullName>
        <shortName evidence="9">RNase III</shortName>
    </alternativeName>
</protein>
<dbReference type="OrthoDB" id="9805026at2"/>
<keyword evidence="3 9" id="KW-0698">rRNA processing</keyword>
<dbReference type="SUPFAM" id="SSF69065">
    <property type="entry name" value="RNase III domain-like"/>
    <property type="match status" value="1"/>
</dbReference>
<comment type="subunit">
    <text evidence="9">Homodimer.</text>
</comment>
<dbReference type="GO" id="GO:0046872">
    <property type="term" value="F:metal ion binding"/>
    <property type="evidence" value="ECO:0007669"/>
    <property type="project" value="UniProtKB-KW"/>
</dbReference>
<dbReference type="AlphaFoldDB" id="A0A098TLN3"/>
<evidence type="ECO:0000256" key="5">
    <source>
        <dbReference type="ARBA" id="ARBA00022722"/>
    </source>
</evidence>
<evidence type="ECO:0000313" key="12">
    <source>
        <dbReference type="EMBL" id="KGF72782.1"/>
    </source>
</evidence>
<dbReference type="SMART" id="SM00535">
    <property type="entry name" value="RIBOc"/>
    <property type="match status" value="1"/>
</dbReference>
<feature type="active site" evidence="9">
    <location>
        <position position="116"/>
    </location>
</feature>
<comment type="function">
    <text evidence="9">Digests double-stranded RNA. Involved in the processing of primary rRNA transcript to yield the immediate precursors to the large and small rRNAs (23S and 16S). Processes some mRNAs, and tRNAs when they are encoded in the rRNA operon. Processes pre-crRNA and tracrRNA of type II CRISPR loci if present in the organism.</text>
</comment>
<keyword evidence="8 9" id="KW-0694">RNA-binding</keyword>
<feature type="domain" description="RNase III" evidence="11">
    <location>
        <begin position="1"/>
        <end position="127"/>
    </location>
</feature>
<dbReference type="RefSeq" id="WP_036532811.1">
    <property type="nucleotide sequence ID" value="NZ_JJML01000018.1"/>
</dbReference>
<dbReference type="Pfam" id="PF14622">
    <property type="entry name" value="Ribonucleas_3_3"/>
    <property type="match status" value="1"/>
</dbReference>
<dbReference type="STRING" id="1497020.DO97_04630"/>
<dbReference type="CDD" id="cd00593">
    <property type="entry name" value="RIBOc"/>
    <property type="match status" value="1"/>
</dbReference>
<dbReference type="CDD" id="cd10845">
    <property type="entry name" value="DSRM_RNAse_III_family"/>
    <property type="match status" value="1"/>
</dbReference>
<dbReference type="GO" id="GO:0005737">
    <property type="term" value="C:cytoplasm"/>
    <property type="evidence" value="ECO:0007669"/>
    <property type="project" value="UniProtKB-SubCell"/>
</dbReference>
<dbReference type="GO" id="GO:0010468">
    <property type="term" value="P:regulation of gene expression"/>
    <property type="evidence" value="ECO:0007669"/>
    <property type="project" value="TreeGrafter"/>
</dbReference>
<dbReference type="PROSITE" id="PS00517">
    <property type="entry name" value="RNASE_3_1"/>
    <property type="match status" value="1"/>
</dbReference>
<dbReference type="PANTHER" id="PTHR11207">
    <property type="entry name" value="RIBONUCLEASE III"/>
    <property type="match status" value="1"/>
</dbReference>
<evidence type="ECO:0000259" key="10">
    <source>
        <dbReference type="PROSITE" id="PS50137"/>
    </source>
</evidence>
<dbReference type="Gene3D" id="3.30.160.20">
    <property type="match status" value="1"/>
</dbReference>
<dbReference type="PROSITE" id="PS50137">
    <property type="entry name" value="DS_RBD"/>
    <property type="match status" value="1"/>
</dbReference>
<feature type="binding site" evidence="9">
    <location>
        <position position="113"/>
    </location>
    <ligand>
        <name>Mg(2+)</name>
        <dbReference type="ChEBI" id="CHEBI:18420"/>
    </ligand>
</feature>
<dbReference type="EC" id="3.1.26.3" evidence="9"/>
<evidence type="ECO:0000256" key="7">
    <source>
        <dbReference type="ARBA" id="ARBA00022801"/>
    </source>
</evidence>
<keyword evidence="7 9" id="KW-0378">Hydrolase</keyword>
<dbReference type="Proteomes" id="UP000030170">
    <property type="component" value="Unassembled WGS sequence"/>
</dbReference>
<organism evidence="12 13">
    <name type="scientific">Neosynechococcus sphagnicola sy1</name>
    <dbReference type="NCBI Taxonomy" id="1497020"/>
    <lineage>
        <taxon>Bacteria</taxon>
        <taxon>Bacillati</taxon>
        <taxon>Cyanobacteriota</taxon>
        <taxon>Cyanophyceae</taxon>
        <taxon>Neosynechococcales</taxon>
        <taxon>Neosynechococcaceae</taxon>
        <taxon>Neosynechococcus</taxon>
    </lineage>
</organism>
<dbReference type="Gene3D" id="1.10.1520.10">
    <property type="entry name" value="Ribonuclease III domain"/>
    <property type="match status" value="1"/>
</dbReference>
<dbReference type="HAMAP" id="MF_00104">
    <property type="entry name" value="RNase_III"/>
    <property type="match status" value="1"/>
</dbReference>
<dbReference type="GO" id="GO:0008033">
    <property type="term" value="P:tRNA processing"/>
    <property type="evidence" value="ECO:0007669"/>
    <property type="project" value="UniProtKB-KW"/>
</dbReference>
<keyword evidence="9" id="KW-0819">tRNA processing</keyword>
<dbReference type="GO" id="GO:0019843">
    <property type="term" value="F:rRNA binding"/>
    <property type="evidence" value="ECO:0007669"/>
    <property type="project" value="UniProtKB-KW"/>
</dbReference>
<evidence type="ECO:0000256" key="2">
    <source>
        <dbReference type="ARBA" id="ARBA00010183"/>
    </source>
</evidence>
<dbReference type="InterPro" id="IPR011907">
    <property type="entry name" value="RNase_III"/>
</dbReference>
<evidence type="ECO:0000256" key="3">
    <source>
        <dbReference type="ARBA" id="ARBA00022552"/>
    </source>
</evidence>
<comment type="subcellular location">
    <subcellularLocation>
        <location evidence="9">Cytoplasm</location>
    </subcellularLocation>
</comment>
<evidence type="ECO:0000256" key="9">
    <source>
        <dbReference type="HAMAP-Rule" id="MF_00104"/>
    </source>
</evidence>
<gene>
    <name evidence="9" type="primary">rnc</name>
    <name evidence="12" type="ORF">DO97_04630</name>
</gene>
<dbReference type="GO" id="GO:0003725">
    <property type="term" value="F:double-stranded RNA binding"/>
    <property type="evidence" value="ECO:0007669"/>
    <property type="project" value="TreeGrafter"/>
</dbReference>
<dbReference type="InterPro" id="IPR014720">
    <property type="entry name" value="dsRBD_dom"/>
</dbReference>
<evidence type="ECO:0000256" key="6">
    <source>
        <dbReference type="ARBA" id="ARBA00022759"/>
    </source>
</evidence>
<dbReference type="SMART" id="SM00358">
    <property type="entry name" value="DSRM"/>
    <property type="match status" value="1"/>
</dbReference>
<keyword evidence="4 9" id="KW-0507">mRNA processing</keyword>
<name>A0A098TLN3_9CYAN</name>
<comment type="caution">
    <text evidence="12">The sequence shown here is derived from an EMBL/GenBank/DDBJ whole genome shotgun (WGS) entry which is preliminary data.</text>
</comment>
<proteinExistence type="inferred from homology"/>
<sequence length="226" mass="25205">MSTILNLPPFRDQSLYQRALTHSSYHNEHPEAGGDNERLEFLGDALLTFLSGEYLYQQFPQHSEGELTQLRAALVDERQLAVFAGALNLGASLRLGKGTDHPQSRTNPNLLSSGFEALMGAYFLDCGSDINPVREYITPFFQYFLADLAAPVPPTNYKGRLQEWAQNHFGQPPQYLLVDELGPDHAKQFVVRVQIADQAYELGQGRKKQEAEKDAARNTLAALGLI</sequence>
<evidence type="ECO:0000256" key="1">
    <source>
        <dbReference type="ARBA" id="ARBA00000109"/>
    </source>
</evidence>
<dbReference type="PANTHER" id="PTHR11207:SF0">
    <property type="entry name" value="RIBONUCLEASE 3"/>
    <property type="match status" value="1"/>
</dbReference>
<feature type="domain" description="DRBM" evidence="10">
    <location>
        <begin position="156"/>
        <end position="225"/>
    </location>
</feature>
<keyword evidence="13" id="KW-1185">Reference proteome</keyword>
<evidence type="ECO:0000259" key="11">
    <source>
        <dbReference type="PROSITE" id="PS50142"/>
    </source>
</evidence>
<feature type="active site" evidence="9">
    <location>
        <position position="44"/>
    </location>
</feature>
<comment type="similarity">
    <text evidence="2">Belongs to the ribonuclease III family.</text>
</comment>
<dbReference type="GO" id="GO:0006397">
    <property type="term" value="P:mRNA processing"/>
    <property type="evidence" value="ECO:0007669"/>
    <property type="project" value="UniProtKB-UniRule"/>
</dbReference>
<dbReference type="PROSITE" id="PS50142">
    <property type="entry name" value="RNASE_3_2"/>
    <property type="match status" value="1"/>
</dbReference>
<keyword evidence="9" id="KW-0479">Metal-binding</keyword>